<dbReference type="Proteomes" id="UP000467841">
    <property type="component" value="Unassembled WGS sequence"/>
</dbReference>
<evidence type="ECO:0000313" key="1">
    <source>
        <dbReference type="EMBL" id="CAA7034156.1"/>
    </source>
</evidence>
<dbReference type="AlphaFoldDB" id="A0A6D2IZU6"/>
<keyword evidence="2" id="KW-1185">Reference proteome</keyword>
<evidence type="ECO:0000313" key="2">
    <source>
        <dbReference type="Proteomes" id="UP000467841"/>
    </source>
</evidence>
<dbReference type="EMBL" id="CACVBM020001141">
    <property type="protein sequence ID" value="CAA7034156.1"/>
    <property type="molecule type" value="Genomic_DNA"/>
</dbReference>
<protein>
    <submittedName>
        <fullName evidence="1">Uncharacterized protein</fullName>
    </submittedName>
</protein>
<gene>
    <name evidence="1" type="ORF">MERR_LOCUS21391</name>
</gene>
<organism evidence="1 2">
    <name type="scientific">Microthlaspi erraticum</name>
    <dbReference type="NCBI Taxonomy" id="1685480"/>
    <lineage>
        <taxon>Eukaryota</taxon>
        <taxon>Viridiplantae</taxon>
        <taxon>Streptophyta</taxon>
        <taxon>Embryophyta</taxon>
        <taxon>Tracheophyta</taxon>
        <taxon>Spermatophyta</taxon>
        <taxon>Magnoliopsida</taxon>
        <taxon>eudicotyledons</taxon>
        <taxon>Gunneridae</taxon>
        <taxon>Pentapetalae</taxon>
        <taxon>rosids</taxon>
        <taxon>malvids</taxon>
        <taxon>Brassicales</taxon>
        <taxon>Brassicaceae</taxon>
        <taxon>Coluteocarpeae</taxon>
        <taxon>Microthlaspi</taxon>
    </lineage>
</organism>
<proteinExistence type="predicted"/>
<accession>A0A6D2IZU6</accession>
<reference evidence="1" key="1">
    <citation type="submission" date="2020-01" db="EMBL/GenBank/DDBJ databases">
        <authorList>
            <person name="Mishra B."/>
        </authorList>
    </citation>
    <scope>NUCLEOTIDE SEQUENCE [LARGE SCALE GENOMIC DNA]</scope>
</reference>
<name>A0A6D2IZU6_9BRAS</name>
<sequence length="106" mass="11722">MFSPLHCGELWVGQEKLGGSSQWMCELELEPPIQLLVLNEEVGLAKLDVHPTWFSRLSISWVHSSSTQDRCDEPSNTKLSSSLVPSVVGCDLVGEELVKEGIKFPV</sequence>
<comment type="caution">
    <text evidence="1">The sequence shown here is derived from an EMBL/GenBank/DDBJ whole genome shotgun (WGS) entry which is preliminary data.</text>
</comment>